<evidence type="ECO:0000313" key="2">
    <source>
        <dbReference type="Proteomes" id="UP000613113"/>
    </source>
</evidence>
<name>A0ABR6YP26_9BURK</name>
<dbReference type="RefSeq" id="WP_186863217.1">
    <property type="nucleotide sequence ID" value="NZ_JACOGC010000004.1"/>
</dbReference>
<protein>
    <submittedName>
        <fullName evidence="1">Uncharacterized protein</fullName>
    </submittedName>
</protein>
<comment type="caution">
    <text evidence="1">The sequence shown here is derived from an EMBL/GenBank/DDBJ whole genome shotgun (WGS) entry which is preliminary data.</text>
</comment>
<reference evidence="1 2" key="1">
    <citation type="submission" date="2020-08" db="EMBL/GenBank/DDBJ databases">
        <title>Novel species isolated from subtropical streams in China.</title>
        <authorList>
            <person name="Lu H."/>
        </authorList>
    </citation>
    <scope>NUCLEOTIDE SEQUENCE [LARGE SCALE GENOMIC DNA]</scope>
    <source>
        <strain evidence="1 2">FT31W</strain>
    </source>
</reference>
<dbReference type="Proteomes" id="UP000613113">
    <property type="component" value="Unassembled WGS sequence"/>
</dbReference>
<gene>
    <name evidence="1" type="ORF">H8K27_10950</name>
</gene>
<dbReference type="EMBL" id="JACOGC010000004">
    <property type="protein sequence ID" value="MBC3885647.1"/>
    <property type="molecule type" value="Genomic_DNA"/>
</dbReference>
<organism evidence="1 2">
    <name type="scientific">Undibacterium griseum</name>
    <dbReference type="NCBI Taxonomy" id="2762295"/>
    <lineage>
        <taxon>Bacteria</taxon>
        <taxon>Pseudomonadati</taxon>
        <taxon>Pseudomonadota</taxon>
        <taxon>Betaproteobacteria</taxon>
        <taxon>Burkholderiales</taxon>
        <taxon>Oxalobacteraceae</taxon>
        <taxon>Undibacterium</taxon>
    </lineage>
</organism>
<accession>A0ABR6YP26</accession>
<keyword evidence="2" id="KW-1185">Reference proteome</keyword>
<evidence type="ECO:0000313" key="1">
    <source>
        <dbReference type="EMBL" id="MBC3885647.1"/>
    </source>
</evidence>
<proteinExistence type="predicted"/>
<sequence length="222" mass="25561">MTYLIDRIDFVDNKLCEFCKRHLRTNIAYILIKDGIEVPAGPSCAKKNGKNSGEKIPDFTKASFDVPEDDEVDQVRDGANPVRGNIRARAPRPAGYHEVEYLRLRAEKLVRFNGAMFPKLKEIYLKYQTSGLDDTDITYLERLIKKVSADNPLLSPKNLQNCYAYAFWLERFLDKKGTNEFASSVLAQLQQKLKLTEAQIVAINNWFQHIERMPRLDTKAFL</sequence>